<keyword evidence="3" id="KW-1185">Reference proteome</keyword>
<feature type="region of interest" description="Disordered" evidence="1">
    <location>
        <begin position="74"/>
        <end position="98"/>
    </location>
</feature>
<sequence>VEHERIIGRGQARLGDLADGRHVGCNEEGVAGAEREGPAAHRDVLGALQYQAHQRALDLITQFGSCGCADRREAGDRRRRGTVAAGVGVRMPAHGIEQ</sequence>
<proteinExistence type="predicted"/>
<dbReference type="EMBL" id="EQ994607">
    <property type="protein sequence ID" value="EEF22366.1"/>
    <property type="molecule type" value="Genomic_DNA"/>
</dbReference>
<feature type="non-terminal residue" evidence="2">
    <location>
        <position position="1"/>
    </location>
</feature>
<dbReference type="InParanoid" id="B9TP49"/>
<gene>
    <name evidence="2" type="ORF">RCOM_2061780</name>
</gene>
<organism evidence="2 3">
    <name type="scientific">Ricinus communis</name>
    <name type="common">Castor bean</name>
    <dbReference type="NCBI Taxonomy" id="3988"/>
    <lineage>
        <taxon>Eukaryota</taxon>
        <taxon>Viridiplantae</taxon>
        <taxon>Streptophyta</taxon>
        <taxon>Embryophyta</taxon>
        <taxon>Tracheophyta</taxon>
        <taxon>Spermatophyta</taxon>
        <taxon>Magnoliopsida</taxon>
        <taxon>eudicotyledons</taxon>
        <taxon>Gunneridae</taxon>
        <taxon>Pentapetalae</taxon>
        <taxon>rosids</taxon>
        <taxon>fabids</taxon>
        <taxon>Malpighiales</taxon>
        <taxon>Euphorbiaceae</taxon>
        <taxon>Acalyphoideae</taxon>
        <taxon>Acalypheae</taxon>
        <taxon>Ricinus</taxon>
    </lineage>
</organism>
<evidence type="ECO:0000256" key="1">
    <source>
        <dbReference type="SAM" id="MobiDB-lite"/>
    </source>
</evidence>
<name>B9TP49_RICCO</name>
<dbReference type="AlphaFoldDB" id="B9TP49"/>
<evidence type="ECO:0000313" key="3">
    <source>
        <dbReference type="Proteomes" id="UP000008311"/>
    </source>
</evidence>
<dbReference type="Proteomes" id="UP000008311">
    <property type="component" value="Unassembled WGS sequence"/>
</dbReference>
<protein>
    <submittedName>
        <fullName evidence="2">Uncharacterized protein</fullName>
    </submittedName>
</protein>
<reference evidence="3" key="1">
    <citation type="journal article" date="2010" name="Nat. Biotechnol.">
        <title>Draft genome sequence of the oilseed species Ricinus communis.</title>
        <authorList>
            <person name="Chan A.P."/>
            <person name="Crabtree J."/>
            <person name="Zhao Q."/>
            <person name="Lorenzi H."/>
            <person name="Orvis J."/>
            <person name="Puiu D."/>
            <person name="Melake-Berhan A."/>
            <person name="Jones K.M."/>
            <person name="Redman J."/>
            <person name="Chen G."/>
            <person name="Cahoon E.B."/>
            <person name="Gedil M."/>
            <person name="Stanke M."/>
            <person name="Haas B.J."/>
            <person name="Wortman J.R."/>
            <person name="Fraser-Liggett C.M."/>
            <person name="Ravel J."/>
            <person name="Rabinowicz P.D."/>
        </authorList>
    </citation>
    <scope>NUCLEOTIDE SEQUENCE [LARGE SCALE GENOMIC DNA]</scope>
    <source>
        <strain evidence="3">cv. Hale</strain>
    </source>
</reference>
<accession>B9TP49</accession>
<evidence type="ECO:0000313" key="2">
    <source>
        <dbReference type="EMBL" id="EEF22366.1"/>
    </source>
</evidence>